<evidence type="ECO:0000259" key="3">
    <source>
        <dbReference type="Pfam" id="PF14285"/>
    </source>
</evidence>
<dbReference type="EMBL" id="APBN01000004">
    <property type="protein sequence ID" value="EMT52622.1"/>
    <property type="molecule type" value="Genomic_DNA"/>
</dbReference>
<evidence type="ECO:0000256" key="1">
    <source>
        <dbReference type="SAM" id="MobiDB-lite"/>
    </source>
</evidence>
<feature type="region of interest" description="Disordered" evidence="1">
    <location>
        <begin position="30"/>
        <end position="62"/>
    </location>
</feature>
<feature type="signal peptide" evidence="2">
    <location>
        <begin position="1"/>
        <end position="29"/>
    </location>
</feature>
<accession>M8DGR0</accession>
<evidence type="ECO:0000313" key="5">
    <source>
        <dbReference type="Proteomes" id="UP000012081"/>
    </source>
</evidence>
<keyword evidence="5" id="KW-1185">Reference proteome</keyword>
<reference evidence="4 5" key="1">
    <citation type="submission" date="2013-03" db="EMBL/GenBank/DDBJ databases">
        <title>Assembly of a new bacterial strain Brevibacillus borstelensis AK1.</title>
        <authorList>
            <person name="Rajan I."/>
            <person name="PoliReddy D."/>
            <person name="Sugumar T."/>
            <person name="Rathinam K."/>
            <person name="Alqarawi S."/>
            <person name="Khalil A.B."/>
            <person name="Sivakumar N."/>
        </authorList>
    </citation>
    <scope>NUCLEOTIDE SEQUENCE [LARGE SCALE GENOMIC DNA]</scope>
    <source>
        <strain evidence="4 5">AK1</strain>
    </source>
</reference>
<dbReference type="STRING" id="1300222.I532_13234"/>
<dbReference type="OrthoDB" id="2479243at2"/>
<dbReference type="RefSeq" id="WP_003388771.1">
    <property type="nucleotide sequence ID" value="NZ_APBN01000004.1"/>
</dbReference>
<dbReference type="PATRIC" id="fig|1300222.3.peg.2769"/>
<dbReference type="InterPro" id="IPR025377">
    <property type="entry name" value="DUF4367"/>
</dbReference>
<sequence>MEKKTNLKKQISAYALGAMLIVSISPASAASDAKSPLPPSSAPSLNQTQLPKQPASSKAEDKATVISRQAGFELHFPSYIPGDRTSVTLRFSEKTKHVAGSFFSQTELPFYLEMWKGDIAAESKGLTRIATKKGPAYQGVQKEAHGDVHVLIWEEENGILYRLTSRLSPEELVKIAESVEKGNKVNVIEDSDEEQVLVHELDTAKASELFGAAVKLPAYLPGNVKKENVKISANIYKGSSTITIYDGAAGITGSYFSLVHEKRALSKEDTADMKPIQLLQGTAFVGTAPLSSFMHPELKQLPVLVWEKDGVVYSLKANAPIDELKKIAESL</sequence>
<feature type="domain" description="DUF4367" evidence="3">
    <location>
        <begin position="302"/>
        <end position="331"/>
    </location>
</feature>
<evidence type="ECO:0000313" key="4">
    <source>
        <dbReference type="EMBL" id="EMT52622.1"/>
    </source>
</evidence>
<feature type="chain" id="PRO_5004095287" description="DUF4367 domain-containing protein" evidence="2">
    <location>
        <begin position="30"/>
        <end position="331"/>
    </location>
</feature>
<dbReference type="Pfam" id="PF14285">
    <property type="entry name" value="DUF4367"/>
    <property type="match status" value="2"/>
</dbReference>
<dbReference type="AlphaFoldDB" id="M8DGR0"/>
<proteinExistence type="predicted"/>
<name>M8DGR0_9BACL</name>
<gene>
    <name evidence="4" type="ORF">I532_13234</name>
</gene>
<organism evidence="4 5">
    <name type="scientific">Brevibacillus borstelensis AK1</name>
    <dbReference type="NCBI Taxonomy" id="1300222"/>
    <lineage>
        <taxon>Bacteria</taxon>
        <taxon>Bacillati</taxon>
        <taxon>Bacillota</taxon>
        <taxon>Bacilli</taxon>
        <taxon>Bacillales</taxon>
        <taxon>Paenibacillaceae</taxon>
        <taxon>Brevibacillus</taxon>
    </lineage>
</organism>
<protein>
    <recommendedName>
        <fullName evidence="3">DUF4367 domain-containing protein</fullName>
    </recommendedName>
</protein>
<dbReference type="Proteomes" id="UP000012081">
    <property type="component" value="Unassembled WGS sequence"/>
</dbReference>
<evidence type="ECO:0000256" key="2">
    <source>
        <dbReference type="SAM" id="SignalP"/>
    </source>
</evidence>
<keyword evidence="2" id="KW-0732">Signal</keyword>
<feature type="compositionally biased region" description="Polar residues" evidence="1">
    <location>
        <begin position="45"/>
        <end position="56"/>
    </location>
</feature>
<feature type="domain" description="DUF4367" evidence="3">
    <location>
        <begin position="115"/>
        <end position="179"/>
    </location>
</feature>
<comment type="caution">
    <text evidence="4">The sequence shown here is derived from an EMBL/GenBank/DDBJ whole genome shotgun (WGS) entry which is preliminary data.</text>
</comment>